<dbReference type="Pfam" id="PF10678">
    <property type="entry name" value="DUF2492"/>
    <property type="match status" value="1"/>
</dbReference>
<evidence type="ECO:0000313" key="2">
    <source>
        <dbReference type="Proteomes" id="UP001166251"/>
    </source>
</evidence>
<accession>A0ABS7EH77</accession>
<dbReference type="Proteomes" id="UP001166251">
    <property type="component" value="Unassembled WGS sequence"/>
</dbReference>
<protein>
    <submittedName>
        <fullName evidence="1">YecH family protein</fullName>
    </submittedName>
</protein>
<sequence>MTDSIHGHAVMEMMLEANTQFSRESLKQAIEAKFGVGTKFHTCSASDMDANALIEFLAARGKFVETDAGFNTAKEKICNH</sequence>
<keyword evidence="2" id="KW-1185">Reference proteome</keyword>
<gene>
    <name evidence="1" type="ORF">K0504_11070</name>
</gene>
<dbReference type="InterPro" id="IPR019620">
    <property type="entry name" value="Metal-bd_prot_put"/>
</dbReference>
<dbReference type="EMBL" id="JAHZSS010000012">
    <property type="protein sequence ID" value="MBW8191579.1"/>
    <property type="molecule type" value="Genomic_DNA"/>
</dbReference>
<comment type="caution">
    <text evidence="1">The sequence shown here is derived from an EMBL/GenBank/DDBJ whole genome shotgun (WGS) entry which is preliminary data.</text>
</comment>
<dbReference type="RefSeq" id="WP_220104261.1">
    <property type="nucleotide sequence ID" value="NZ_JAHZSS010000012.1"/>
</dbReference>
<name>A0ABS7EH77_9GAMM</name>
<evidence type="ECO:0000313" key="1">
    <source>
        <dbReference type="EMBL" id="MBW8191579.1"/>
    </source>
</evidence>
<dbReference type="NCBIfam" id="TIGR03853">
    <property type="entry name" value="matur_matur"/>
    <property type="match status" value="1"/>
</dbReference>
<proteinExistence type="predicted"/>
<organism evidence="1 2">
    <name type="scientific">Neiella holothuriorum</name>
    <dbReference type="NCBI Taxonomy" id="2870530"/>
    <lineage>
        <taxon>Bacteria</taxon>
        <taxon>Pseudomonadati</taxon>
        <taxon>Pseudomonadota</taxon>
        <taxon>Gammaproteobacteria</taxon>
        <taxon>Alteromonadales</taxon>
        <taxon>Echinimonadaceae</taxon>
        <taxon>Neiella</taxon>
    </lineage>
</organism>
<reference evidence="1" key="1">
    <citation type="submission" date="2021-07" db="EMBL/GenBank/DDBJ databases">
        <title>Neiella marina sp. nov., isolated from the intestinal content of sea cucumber Apostichopus japonicus.</title>
        <authorList>
            <person name="Bai X."/>
        </authorList>
    </citation>
    <scope>NUCLEOTIDE SEQUENCE</scope>
    <source>
        <strain evidence="1">126</strain>
    </source>
</reference>